<dbReference type="Gene3D" id="3.40.50.620">
    <property type="entry name" value="HUPs"/>
    <property type="match status" value="1"/>
</dbReference>
<evidence type="ECO:0000313" key="2">
    <source>
        <dbReference type="EMBL" id="AIM49692.1"/>
    </source>
</evidence>
<dbReference type="AlphaFoldDB" id="A0A096Y6M3"/>
<dbReference type="EMBL" id="KJ909290">
    <property type="protein sequence ID" value="AIM49692.1"/>
    <property type="molecule type" value="Genomic_DNA"/>
</dbReference>
<dbReference type="RefSeq" id="WP_000946102.1">
    <property type="nucleotide sequence ID" value="NZ_JRYW01000033.1"/>
</dbReference>
<accession>A0A096Y6M3</accession>
<dbReference type="InterPro" id="IPR002500">
    <property type="entry name" value="PAPS_reduct_dom"/>
</dbReference>
<dbReference type="SUPFAM" id="SSF52402">
    <property type="entry name" value="Adenine nucleotide alpha hydrolases-like"/>
    <property type="match status" value="1"/>
</dbReference>
<sequence length="371" mass="42592">MLRRENQGDLFDDQVVLPSLESVLTGISSSQRCDDRTTYFSAPDVDLSLYDHIIVCLSGGKDSIAAYLRLVDMGVDKSKVEFWHHDVDGQEGSSLMDWAFMRDYCRQLGEELGIPMYFSWLEGGFEGEMLKDNAYSHPHRVETPEGLLVLPRDHKRSKPGTRLRFPQQSPSLQTRWCSSALKIDVGRRALNNQERFKGKKILFITGERREESANRSKYNQLEAHACDRRYGKTARLVDAWRPVLHWTEEEVWEVIERHRILAPVPYRLGWSRSSCMTCIYNSQRIWSTIRHYWPERAGKIAQYEQTFGVTVSRKKIDVIDLGSAVAPIQISDVEALEQVSREDYTLPIFVPEGQKWVLPGGAFGREACGSD</sequence>
<evidence type="ECO:0000259" key="1">
    <source>
        <dbReference type="Pfam" id="PF01507"/>
    </source>
</evidence>
<dbReference type="InterPro" id="IPR014729">
    <property type="entry name" value="Rossmann-like_a/b/a_fold"/>
</dbReference>
<dbReference type="Pfam" id="PF01507">
    <property type="entry name" value="PAPS_reduct"/>
    <property type="match status" value="1"/>
</dbReference>
<name>A0A096Y6M3_AERSS</name>
<keyword evidence="2" id="KW-0614">Plasmid</keyword>
<protein>
    <submittedName>
        <fullName evidence="2">Phosphoadenosine phosphosulfate reductase family protein</fullName>
    </submittedName>
</protein>
<dbReference type="GO" id="GO:0003824">
    <property type="term" value="F:catalytic activity"/>
    <property type="evidence" value="ECO:0007669"/>
    <property type="project" value="InterPro"/>
</dbReference>
<proteinExistence type="predicted"/>
<dbReference type="PANTHER" id="PTHR43196">
    <property type="entry name" value="SULFATE ADENYLYLTRANSFERASE SUBUNIT 2"/>
    <property type="match status" value="1"/>
</dbReference>
<dbReference type="InterPro" id="IPR050128">
    <property type="entry name" value="Sulfate_adenylyltrnsfr_sub2"/>
</dbReference>
<organism evidence="2">
    <name type="scientific">Aeromonas salmonicida subsp. salmonicida</name>
    <dbReference type="NCBI Taxonomy" id="29491"/>
    <lineage>
        <taxon>Bacteria</taxon>
        <taxon>Pseudomonadati</taxon>
        <taxon>Pseudomonadota</taxon>
        <taxon>Gammaproteobacteria</taxon>
        <taxon>Aeromonadales</taxon>
        <taxon>Aeromonadaceae</taxon>
        <taxon>Aeromonas</taxon>
    </lineage>
</organism>
<geneLocation type="plasmid" evidence="2">
    <name>pSN254b</name>
</geneLocation>
<feature type="domain" description="Phosphoadenosine phosphosulphate reductase" evidence="1">
    <location>
        <begin position="166"/>
        <end position="278"/>
    </location>
</feature>
<dbReference type="PANTHER" id="PTHR43196:SF2">
    <property type="entry name" value="PHOSPHOADENOSINE PHOSPHOSULFATE REDUCTASE"/>
    <property type="match status" value="1"/>
</dbReference>
<reference evidence="2" key="1">
    <citation type="journal article" date="2014" name="Antimicrob. Agents Chemother.">
        <title>Detection of variants of the pRAS3, pAB5S9, and pSN254 plasmids in Aeromonas salmonicida subsp. salmonicida: multidrug-resistance, interspecies exchanges, and plasmid reshaping.</title>
        <authorList>
            <person name="Vincent A.T."/>
            <person name="Trudel M.V."/>
            <person name="Paquet V.E."/>
            <person name="Boyle B."/>
            <person name="Tanaka K.H."/>
            <person name="Dallaire-Dufresne S."/>
            <person name="Daher R.K."/>
            <person name="Frenette M."/>
            <person name="Derome N."/>
            <person name="Charette S.J."/>
        </authorList>
    </citation>
    <scope>NUCLEOTIDE SEQUENCE</scope>
    <source>
        <strain evidence="2">2004-05MF26</strain>
        <plasmid evidence="2">pSN254b</plasmid>
    </source>
</reference>